<dbReference type="EC" id="3.2.1.-" evidence="13"/>
<keyword evidence="4 11" id="KW-0479">Metal-binding</keyword>
<dbReference type="Proteomes" id="UP000008909">
    <property type="component" value="Unassembled WGS sequence"/>
</dbReference>
<feature type="active site" evidence="10">
    <location>
        <position position="399"/>
    </location>
</feature>
<feature type="active site" evidence="10">
    <location>
        <position position="533"/>
    </location>
</feature>
<evidence type="ECO:0000313" key="15">
    <source>
        <dbReference type="Proteomes" id="UP000008909"/>
    </source>
</evidence>
<evidence type="ECO:0000256" key="5">
    <source>
        <dbReference type="ARBA" id="ARBA00022801"/>
    </source>
</evidence>
<evidence type="ECO:0000256" key="6">
    <source>
        <dbReference type="ARBA" id="ARBA00022837"/>
    </source>
</evidence>
<keyword evidence="6 11" id="KW-0106">Calcium</keyword>
<comment type="pathway">
    <text evidence="2">Protein modification; protein glycosylation.</text>
</comment>
<feature type="active site" description="Proton donor" evidence="10">
    <location>
        <position position="269"/>
    </location>
</feature>
<evidence type="ECO:0000256" key="2">
    <source>
        <dbReference type="ARBA" id="ARBA00004922"/>
    </source>
</evidence>
<keyword evidence="15" id="KW-1185">Reference proteome</keyword>
<keyword evidence="13" id="KW-0326">Glycosidase</keyword>
<protein>
    <recommendedName>
        <fullName evidence="13">alpha-1,2-Mannosidase</fullName>
        <ecNumber evidence="13">3.2.1.-</ecNumber>
    </recommendedName>
</protein>
<feature type="binding site" evidence="11">
    <location>
        <position position="622"/>
    </location>
    <ligand>
        <name>Ca(2+)</name>
        <dbReference type="ChEBI" id="CHEBI:29108"/>
    </ligand>
</feature>
<dbReference type="Gene3D" id="1.50.10.10">
    <property type="match status" value="1"/>
</dbReference>
<dbReference type="InterPro" id="IPR001382">
    <property type="entry name" value="Glyco_hydro_47"/>
</dbReference>
<comment type="similarity">
    <text evidence="3 13">Belongs to the glycosyl hydrolase 47 family.</text>
</comment>
<keyword evidence="7 12" id="KW-1015">Disulfide bond</keyword>
<reference key="2">
    <citation type="submission" date="2011-10" db="EMBL/GenBank/DDBJ databases">
        <title>The genome and transcriptome sequence of Clonorchis sinensis provide insights into the carcinogenic liver fluke.</title>
        <authorList>
            <person name="Wang X."/>
            <person name="Huang Y."/>
            <person name="Chen W."/>
            <person name="Liu H."/>
            <person name="Guo L."/>
            <person name="Chen Y."/>
            <person name="Luo F."/>
            <person name="Zhou W."/>
            <person name="Sun J."/>
            <person name="Mao Q."/>
            <person name="Liang P."/>
            <person name="Zhou C."/>
            <person name="Tian Y."/>
            <person name="Men J."/>
            <person name="Lv X."/>
            <person name="Huang L."/>
            <person name="Zhou J."/>
            <person name="Hu Y."/>
            <person name="Li R."/>
            <person name="Zhang F."/>
            <person name="Lei H."/>
            <person name="Li X."/>
            <person name="Hu X."/>
            <person name="Liang C."/>
            <person name="Xu J."/>
            <person name="Wu Z."/>
            <person name="Yu X."/>
        </authorList>
    </citation>
    <scope>NUCLEOTIDE SEQUENCE</scope>
    <source>
        <strain>Henan</strain>
    </source>
</reference>
<feature type="active site" description="Proton donor" evidence="10">
    <location>
        <position position="507"/>
    </location>
</feature>
<comment type="cofactor">
    <cofactor evidence="1 11">
        <name>Ca(2+)</name>
        <dbReference type="ChEBI" id="CHEBI:29108"/>
    </cofactor>
</comment>
<reference evidence="14" key="1">
    <citation type="journal article" date="2011" name="Genome Biol.">
        <title>The draft genome of the carcinogenic human liver fluke Clonorchis sinensis.</title>
        <authorList>
            <person name="Wang X."/>
            <person name="Chen W."/>
            <person name="Huang Y."/>
            <person name="Sun J."/>
            <person name="Men J."/>
            <person name="Liu H."/>
            <person name="Luo F."/>
            <person name="Guo L."/>
            <person name="Lv X."/>
            <person name="Deng C."/>
            <person name="Zhou C."/>
            <person name="Fan Y."/>
            <person name="Li X."/>
            <person name="Huang L."/>
            <person name="Hu Y."/>
            <person name="Liang C."/>
            <person name="Hu X."/>
            <person name="Xu J."/>
            <person name="Yu X."/>
        </authorList>
    </citation>
    <scope>NUCLEOTIDE SEQUENCE [LARGE SCALE GENOMIC DNA]</scope>
    <source>
        <strain evidence="14">Henan</strain>
    </source>
</reference>
<dbReference type="PANTHER" id="PTHR11742">
    <property type="entry name" value="MANNOSYL-OLIGOSACCHARIDE ALPHA-1,2-MANNOSIDASE-RELATED"/>
    <property type="match status" value="1"/>
</dbReference>
<evidence type="ECO:0000256" key="7">
    <source>
        <dbReference type="ARBA" id="ARBA00023157"/>
    </source>
</evidence>
<dbReference type="GO" id="GO:0005783">
    <property type="term" value="C:endoplasmic reticulum"/>
    <property type="evidence" value="ECO:0007669"/>
    <property type="project" value="TreeGrafter"/>
</dbReference>
<evidence type="ECO:0000256" key="3">
    <source>
        <dbReference type="ARBA" id="ARBA00007658"/>
    </source>
</evidence>
<dbReference type="InterPro" id="IPR012341">
    <property type="entry name" value="6hp_glycosidase-like_sf"/>
</dbReference>
<evidence type="ECO:0000256" key="9">
    <source>
        <dbReference type="ARBA" id="ARBA00048605"/>
    </source>
</evidence>
<keyword evidence="5 13" id="KW-0378">Hydrolase</keyword>
<dbReference type="Pfam" id="PF01532">
    <property type="entry name" value="Glyco_hydro_47"/>
    <property type="match status" value="1"/>
</dbReference>
<evidence type="ECO:0000256" key="13">
    <source>
        <dbReference type="RuleBase" id="RU361193"/>
    </source>
</evidence>
<dbReference type="AlphaFoldDB" id="G7YB03"/>
<accession>G7YB03</accession>
<dbReference type="GO" id="GO:0016020">
    <property type="term" value="C:membrane"/>
    <property type="evidence" value="ECO:0007669"/>
    <property type="project" value="InterPro"/>
</dbReference>
<name>G7YB03_CLOSI</name>
<feature type="disulfide bond" evidence="12">
    <location>
        <begin position="464"/>
        <end position="493"/>
    </location>
</feature>
<dbReference type="GO" id="GO:0005509">
    <property type="term" value="F:calcium ion binding"/>
    <property type="evidence" value="ECO:0007669"/>
    <property type="project" value="InterPro"/>
</dbReference>
<evidence type="ECO:0000313" key="14">
    <source>
        <dbReference type="EMBL" id="GAA50137.1"/>
    </source>
</evidence>
<evidence type="ECO:0000256" key="8">
    <source>
        <dbReference type="ARBA" id="ARBA00047669"/>
    </source>
</evidence>
<dbReference type="PANTHER" id="PTHR11742:SF55">
    <property type="entry name" value="ENDOPLASMIC RETICULUM MANNOSYL-OLIGOSACCHARIDE 1,2-ALPHA-MANNOSIDASE"/>
    <property type="match status" value="1"/>
</dbReference>
<evidence type="ECO:0000256" key="1">
    <source>
        <dbReference type="ARBA" id="ARBA00001913"/>
    </source>
</evidence>
<evidence type="ECO:0000256" key="12">
    <source>
        <dbReference type="PIRSR" id="PIRSR601382-3"/>
    </source>
</evidence>
<dbReference type="PRINTS" id="PR00747">
    <property type="entry name" value="GLYHDRLASE47"/>
</dbReference>
<evidence type="ECO:0000256" key="10">
    <source>
        <dbReference type="PIRSR" id="PIRSR601382-1"/>
    </source>
</evidence>
<dbReference type="InterPro" id="IPR050749">
    <property type="entry name" value="Glycosyl_Hydrolase_47"/>
</dbReference>
<comment type="catalytic activity">
    <reaction evidence="9">
        <text>N(4)-(alpha-D-Man-(1-&gt;2)-alpha-D-Man-(1-&gt;2)-alpha-D-Man-(1-&gt;3)-[alpha-D-Man-(1-&gt;2)-alpha-D-Man-(1-&gt;3)-[alpha-D-Man-(1-&gt;2)-alpha-D-Man-(1-&gt;6)]-alpha-D-Man-(1-&gt;6)]-beta-D-Man-(1-&gt;4)-beta-D-GlcNAc-(1-&gt;4)-beta-D-GlcNAc)-L-asparaginyl-[protein] (N-glucan mannose isomer 9A1,2,3B1,2,3) + 4 H2O = N(4)-(alpha-D-Man-(1-&gt;3)-[alpha-D-Man-(1-&gt;3)-[alpha-D-Man-(1-&gt;6)]-alpha-D-Man-(1-&gt;6)]-beta-D-Man-(1-&gt;4)-beta-D-GlcNAc-(1-&gt;4)-beta-D-GlcNAc)-L-asparaginyl-[protein] (N-glucan mannose isomer 5A1,2) + 4 beta-D-mannose</text>
        <dbReference type="Rhea" id="RHEA:56008"/>
        <dbReference type="Rhea" id="RHEA-COMP:14356"/>
        <dbReference type="Rhea" id="RHEA-COMP:14367"/>
        <dbReference type="ChEBI" id="CHEBI:15377"/>
        <dbReference type="ChEBI" id="CHEBI:28563"/>
        <dbReference type="ChEBI" id="CHEBI:59087"/>
        <dbReference type="ChEBI" id="CHEBI:139493"/>
        <dbReference type="EC" id="3.2.1.113"/>
    </reaction>
</comment>
<gene>
    <name evidence="14" type="ORF">CLF_104110</name>
</gene>
<dbReference type="GO" id="GO:0005975">
    <property type="term" value="P:carbohydrate metabolic process"/>
    <property type="evidence" value="ECO:0007669"/>
    <property type="project" value="InterPro"/>
</dbReference>
<proteinExistence type="inferred from homology"/>
<organism evidence="14 15">
    <name type="scientific">Clonorchis sinensis</name>
    <name type="common">Chinese liver fluke</name>
    <dbReference type="NCBI Taxonomy" id="79923"/>
    <lineage>
        <taxon>Eukaryota</taxon>
        <taxon>Metazoa</taxon>
        <taxon>Spiralia</taxon>
        <taxon>Lophotrochozoa</taxon>
        <taxon>Platyhelminthes</taxon>
        <taxon>Trematoda</taxon>
        <taxon>Digenea</taxon>
        <taxon>Opisthorchiida</taxon>
        <taxon>Opisthorchiata</taxon>
        <taxon>Opisthorchiidae</taxon>
        <taxon>Clonorchis</taxon>
    </lineage>
</organism>
<dbReference type="SUPFAM" id="SSF48225">
    <property type="entry name" value="Seven-hairpin glycosidases"/>
    <property type="match status" value="1"/>
</dbReference>
<evidence type="ECO:0000256" key="4">
    <source>
        <dbReference type="ARBA" id="ARBA00022723"/>
    </source>
</evidence>
<dbReference type="EMBL" id="DF143016">
    <property type="protein sequence ID" value="GAA50137.1"/>
    <property type="molecule type" value="Genomic_DNA"/>
</dbReference>
<evidence type="ECO:0000256" key="11">
    <source>
        <dbReference type="PIRSR" id="PIRSR601382-2"/>
    </source>
</evidence>
<dbReference type="InterPro" id="IPR036026">
    <property type="entry name" value="Seven-hairpin_glycosidases"/>
</dbReference>
<dbReference type="GO" id="GO:0004571">
    <property type="term" value="F:mannosyl-oligosaccharide 1,2-alpha-mannosidase activity"/>
    <property type="evidence" value="ECO:0007669"/>
    <property type="project" value="UniProtKB-EC"/>
</dbReference>
<comment type="catalytic activity">
    <reaction evidence="8">
        <text>N(4)-(alpha-D-Man-(1-&gt;2)-alpha-D-Man-(1-&gt;2)-alpha-D-Man-(1-&gt;3)-[alpha-D-Man-(1-&gt;3)-[alpha-D-Man-(1-&gt;2)-alpha-D-Man-(1-&gt;6)]-alpha-D-Man-(1-&gt;6)]-beta-D-Man-(1-&gt;4)-beta-D-GlcNAc-(1-&gt;4)-beta-D-GlcNAc)-L-asparaginyl-[protein] (N-glucan mannose isomer 8A1,2,3B1,3) + 3 H2O = N(4)-(alpha-D-Man-(1-&gt;3)-[alpha-D-Man-(1-&gt;3)-[alpha-D-Man-(1-&gt;6)]-alpha-D-Man-(1-&gt;6)]-beta-D-Man-(1-&gt;4)-beta-D-GlcNAc-(1-&gt;4)-beta-D-GlcNAc)-L-asparaginyl-[protein] (N-glucan mannose isomer 5A1,2) + 3 beta-D-mannose</text>
        <dbReference type="Rhea" id="RHEA:56028"/>
        <dbReference type="Rhea" id="RHEA-COMP:14358"/>
        <dbReference type="Rhea" id="RHEA-COMP:14367"/>
        <dbReference type="ChEBI" id="CHEBI:15377"/>
        <dbReference type="ChEBI" id="CHEBI:28563"/>
        <dbReference type="ChEBI" id="CHEBI:59087"/>
        <dbReference type="ChEBI" id="CHEBI:60628"/>
        <dbReference type="EC" id="3.2.1.113"/>
    </reaction>
</comment>
<sequence>MKKGHSYEDHRDQNHSVRPLEKSLESYIELQKPNARISEKLLVLCTENGNCKLLKFFKFSSYRKIYGFAMGNQLGPVLAIFMTKMDGGVHRLYSESDLHTFIHSVDRFSSNLRLTHEREANASMQGLDIELTELFNMIALRGGLEMNSYYPLRLEIRAKSRRIFYLEQTSSTVKRVKTIPRSRDIAITEQIREAARHSWRAYKKCAWGNDIVHPLACEGSEWMSALLTMVDSLDTLWIMKLNVEFDEARKWISSHLAFNSTDPHINVFETTIRLLGGLLSAYTLSKDRMFLGKATMLGDILLGAFDGMSAFPMTDINLSTGKGNVNFLGELCLAEVATIQLEFNELSRLTRNPIYARTAAQVYKRLHELPKVNGLLPISIDHETGKSLSSRITVGARGDSYYEYLLKVWVQTGKVLDFLRTDYIKAIEGIKSSLVRYSKPNRLLFVGELDADGYFLPRMDHLVCFLPGTLAYGILHNMTRAHLELAESLMHTCYEMYNQTATRLSPENILFDESDKSTKDFWPASTENILRPETMESLYYLYTITKNPKYQLWGRTIMDAFDRYSKWHAGGYTGKADVSNPDSERIDKMESFWLAETLKYAYLLFDEDASSRFPLNKWVFNTEAHPLPVVSDPTSLLSAVYAQLGKV</sequence>